<dbReference type="STRING" id="1121416.SAMN02745220_04740"/>
<organism evidence="1 2">
    <name type="scientific">Desulfopila aestuarii DSM 18488</name>
    <dbReference type="NCBI Taxonomy" id="1121416"/>
    <lineage>
        <taxon>Bacteria</taxon>
        <taxon>Pseudomonadati</taxon>
        <taxon>Thermodesulfobacteriota</taxon>
        <taxon>Desulfobulbia</taxon>
        <taxon>Desulfobulbales</taxon>
        <taxon>Desulfocapsaceae</taxon>
        <taxon>Desulfopila</taxon>
    </lineage>
</organism>
<dbReference type="RefSeq" id="WP_073616360.1">
    <property type="nucleotide sequence ID" value="NZ_FRFE01000040.1"/>
</dbReference>
<dbReference type="SUPFAM" id="SSF52141">
    <property type="entry name" value="Uracil-DNA glycosylase-like"/>
    <property type="match status" value="1"/>
</dbReference>
<evidence type="ECO:0000313" key="2">
    <source>
        <dbReference type="Proteomes" id="UP000184603"/>
    </source>
</evidence>
<gene>
    <name evidence="1" type="ORF">SAMN02745220_04740</name>
</gene>
<protein>
    <recommendedName>
        <fullName evidence="3">Uracil-DNA glycosylase-like domain-containing protein</fullName>
    </recommendedName>
</protein>
<reference evidence="1 2" key="1">
    <citation type="submission" date="2016-12" db="EMBL/GenBank/DDBJ databases">
        <authorList>
            <person name="Song W.-J."/>
            <person name="Kurnit D.M."/>
        </authorList>
    </citation>
    <scope>NUCLEOTIDE SEQUENCE [LARGE SCALE GENOMIC DNA]</scope>
    <source>
        <strain evidence="1 2">DSM 18488</strain>
    </source>
</reference>
<name>A0A1M7YJR2_9BACT</name>
<evidence type="ECO:0008006" key="3">
    <source>
        <dbReference type="Google" id="ProtNLM"/>
    </source>
</evidence>
<evidence type="ECO:0000313" key="1">
    <source>
        <dbReference type="EMBL" id="SHO52768.1"/>
    </source>
</evidence>
<dbReference type="EMBL" id="FRFE01000040">
    <property type="protein sequence ID" value="SHO52768.1"/>
    <property type="molecule type" value="Genomic_DNA"/>
</dbReference>
<proteinExistence type="predicted"/>
<dbReference type="Gene3D" id="3.40.470.10">
    <property type="entry name" value="Uracil-DNA glycosylase-like domain"/>
    <property type="match status" value="1"/>
</dbReference>
<dbReference type="AlphaFoldDB" id="A0A1M7YJR2"/>
<accession>A0A1M7YJR2</accession>
<dbReference type="Proteomes" id="UP000184603">
    <property type="component" value="Unassembled WGS sequence"/>
</dbReference>
<dbReference type="InterPro" id="IPR036895">
    <property type="entry name" value="Uracil-DNA_glycosylase-like_sf"/>
</dbReference>
<keyword evidence="2" id="KW-1185">Reference proteome</keyword>
<sequence length="223" mass="25363">MCSTENFKSFVDKVRACDCTTCVLHRCISNSLKPIQLEHESPNDVNVLVITEQPKILNDQPVTNDNFLLVVAKSSTVKGLRDILGNDFLNSITSRSGKYYWTHHTRCPNEKRSPQNKCPENYLESELSNFVNLKLVISFGSQPFNAISKHIIKNGKNEKLIDYFYPLLIEQINSTKRHVYKLAINGRDVEYLALPHPSPANPLGLLLCKIKPLIESYLKQSTM</sequence>